<accession>A0ABQ9XU60</accession>
<evidence type="ECO:0000313" key="7">
    <source>
        <dbReference type="EMBL" id="KAK2955006.1"/>
    </source>
</evidence>
<feature type="transmembrane region" description="Helical" evidence="5">
    <location>
        <begin position="78"/>
        <end position="97"/>
    </location>
</feature>
<evidence type="ECO:0000313" key="8">
    <source>
        <dbReference type="Proteomes" id="UP001281761"/>
    </source>
</evidence>
<organism evidence="7 8">
    <name type="scientific">Blattamonas nauphoetae</name>
    <dbReference type="NCBI Taxonomy" id="2049346"/>
    <lineage>
        <taxon>Eukaryota</taxon>
        <taxon>Metamonada</taxon>
        <taxon>Preaxostyla</taxon>
        <taxon>Oxymonadida</taxon>
        <taxon>Blattamonas</taxon>
    </lineage>
</organism>
<dbReference type="Gene3D" id="1.20.1420.30">
    <property type="entry name" value="NCX, central ion-binding region"/>
    <property type="match status" value="1"/>
</dbReference>
<proteinExistence type="predicted"/>
<comment type="subcellular location">
    <subcellularLocation>
        <location evidence="1">Membrane</location>
        <topology evidence="1">Multi-pass membrane protein</topology>
    </subcellularLocation>
</comment>
<dbReference type="InterPro" id="IPR044880">
    <property type="entry name" value="NCX_ion-bd_dom_sf"/>
</dbReference>
<dbReference type="EMBL" id="JARBJD010000071">
    <property type="protein sequence ID" value="KAK2955006.1"/>
    <property type="molecule type" value="Genomic_DNA"/>
</dbReference>
<protein>
    <submittedName>
        <fullName evidence="7">Ca2+:Cation Antiporter</fullName>
    </submittedName>
</protein>
<evidence type="ECO:0000256" key="3">
    <source>
        <dbReference type="ARBA" id="ARBA00022989"/>
    </source>
</evidence>
<feature type="domain" description="Sodium/calcium exchanger membrane region" evidence="6">
    <location>
        <begin position="2"/>
        <end position="96"/>
    </location>
</feature>
<dbReference type="InterPro" id="IPR004837">
    <property type="entry name" value="NaCa_Exmemb"/>
</dbReference>
<gene>
    <name evidence="7" type="ORF">BLNAU_9937</name>
</gene>
<keyword evidence="3 5" id="KW-1133">Transmembrane helix</keyword>
<evidence type="ECO:0000256" key="4">
    <source>
        <dbReference type="ARBA" id="ARBA00023136"/>
    </source>
</evidence>
<sequence length="106" mass="12023">MGRPDCALASCYASPLVTFLLGMSFASIAYYIASPHFNFPHPIDLAPTRAMLVLASVVVFVMIFSIVSLAIRKLRMERWFAITLLIFYLAYFVYAYLDEFNVFGPH</sequence>
<keyword evidence="2 5" id="KW-0812">Transmembrane</keyword>
<dbReference type="Pfam" id="PF01699">
    <property type="entry name" value="Na_Ca_ex"/>
    <property type="match status" value="1"/>
</dbReference>
<comment type="caution">
    <text evidence="7">The sequence shown here is derived from an EMBL/GenBank/DDBJ whole genome shotgun (WGS) entry which is preliminary data.</text>
</comment>
<keyword evidence="4 5" id="KW-0472">Membrane</keyword>
<evidence type="ECO:0000256" key="1">
    <source>
        <dbReference type="ARBA" id="ARBA00004141"/>
    </source>
</evidence>
<dbReference type="Proteomes" id="UP001281761">
    <property type="component" value="Unassembled WGS sequence"/>
</dbReference>
<feature type="transmembrane region" description="Helical" evidence="5">
    <location>
        <begin position="12"/>
        <end position="32"/>
    </location>
</feature>
<feature type="transmembrane region" description="Helical" evidence="5">
    <location>
        <begin position="52"/>
        <end position="71"/>
    </location>
</feature>
<name>A0ABQ9XU60_9EUKA</name>
<evidence type="ECO:0000259" key="6">
    <source>
        <dbReference type="Pfam" id="PF01699"/>
    </source>
</evidence>
<keyword evidence="8" id="KW-1185">Reference proteome</keyword>
<reference evidence="7 8" key="1">
    <citation type="journal article" date="2022" name="bioRxiv">
        <title>Genomics of Preaxostyla Flagellates Illuminates Evolutionary Transitions and the Path Towards Mitochondrial Loss.</title>
        <authorList>
            <person name="Novak L.V.F."/>
            <person name="Treitli S.C."/>
            <person name="Pyrih J."/>
            <person name="Halakuc P."/>
            <person name="Pipaliya S.V."/>
            <person name="Vacek V."/>
            <person name="Brzon O."/>
            <person name="Soukal P."/>
            <person name="Eme L."/>
            <person name="Dacks J.B."/>
            <person name="Karnkowska A."/>
            <person name="Elias M."/>
            <person name="Hampl V."/>
        </authorList>
    </citation>
    <scope>NUCLEOTIDE SEQUENCE [LARGE SCALE GENOMIC DNA]</scope>
    <source>
        <strain evidence="7">NAU3</strain>
        <tissue evidence="7">Gut</tissue>
    </source>
</reference>
<evidence type="ECO:0000256" key="5">
    <source>
        <dbReference type="SAM" id="Phobius"/>
    </source>
</evidence>
<evidence type="ECO:0000256" key="2">
    <source>
        <dbReference type="ARBA" id="ARBA00022692"/>
    </source>
</evidence>